<proteinExistence type="predicted"/>
<evidence type="ECO:0000313" key="1">
    <source>
        <dbReference type="EMBL" id="GAJ05911.1"/>
    </source>
</evidence>
<sequence>MMRREGLSPFISVPDTIAGLLATGASVPFGQEGK</sequence>
<accession>X1V158</accession>
<organism evidence="1">
    <name type="scientific">marine sediment metagenome</name>
    <dbReference type="NCBI Taxonomy" id="412755"/>
    <lineage>
        <taxon>unclassified sequences</taxon>
        <taxon>metagenomes</taxon>
        <taxon>ecological metagenomes</taxon>
    </lineage>
</organism>
<protein>
    <submittedName>
        <fullName evidence="1">Uncharacterized protein</fullName>
    </submittedName>
</protein>
<dbReference type="EMBL" id="BARW01029113">
    <property type="protein sequence ID" value="GAJ05911.1"/>
    <property type="molecule type" value="Genomic_DNA"/>
</dbReference>
<name>X1V158_9ZZZZ</name>
<reference evidence="1" key="1">
    <citation type="journal article" date="2014" name="Front. Microbiol.">
        <title>High frequency of phylogenetically diverse reductive dehalogenase-homologous genes in deep subseafloor sedimentary metagenomes.</title>
        <authorList>
            <person name="Kawai M."/>
            <person name="Futagami T."/>
            <person name="Toyoda A."/>
            <person name="Takaki Y."/>
            <person name="Nishi S."/>
            <person name="Hori S."/>
            <person name="Arai W."/>
            <person name="Tsubouchi T."/>
            <person name="Morono Y."/>
            <person name="Uchiyama I."/>
            <person name="Ito T."/>
            <person name="Fujiyama A."/>
            <person name="Inagaki F."/>
            <person name="Takami H."/>
        </authorList>
    </citation>
    <scope>NUCLEOTIDE SEQUENCE</scope>
    <source>
        <strain evidence="1">Expedition CK06-06</strain>
    </source>
</reference>
<dbReference type="AlphaFoldDB" id="X1V158"/>
<comment type="caution">
    <text evidence="1">The sequence shown here is derived from an EMBL/GenBank/DDBJ whole genome shotgun (WGS) entry which is preliminary data.</text>
</comment>
<gene>
    <name evidence="1" type="ORF">S12H4_46861</name>
</gene>
<feature type="non-terminal residue" evidence="1">
    <location>
        <position position="34"/>
    </location>
</feature>